<feature type="compositionally biased region" description="Basic and acidic residues" evidence="1">
    <location>
        <begin position="80"/>
        <end position="96"/>
    </location>
</feature>
<feature type="chain" id="PRO_5046120708" description="Lipoprotein" evidence="2">
    <location>
        <begin position="24"/>
        <end position="188"/>
    </location>
</feature>
<dbReference type="PROSITE" id="PS51257">
    <property type="entry name" value="PROKAR_LIPOPROTEIN"/>
    <property type="match status" value="1"/>
</dbReference>
<dbReference type="RefSeq" id="WP_343129958.1">
    <property type="nucleotide sequence ID" value="NZ_JBCITK010000001.1"/>
</dbReference>
<evidence type="ECO:0000313" key="3">
    <source>
        <dbReference type="EMBL" id="MEN0642947.1"/>
    </source>
</evidence>
<dbReference type="Proteomes" id="UP001418796">
    <property type="component" value="Unassembled WGS sequence"/>
</dbReference>
<keyword evidence="2" id="KW-0732">Signal</keyword>
<comment type="caution">
    <text evidence="3">The sequence shown here is derived from an EMBL/GenBank/DDBJ whole genome shotgun (WGS) entry which is preliminary data.</text>
</comment>
<gene>
    <name evidence="3" type="ORF">MKY91_07285</name>
</gene>
<proteinExistence type="predicted"/>
<sequence>MKKRSIISLIAFAVILAACGDQEAESLSATNYESKTFATDQKESLDLQETENEEEENKEESKEENKEESKEESNEATEVESTKETEENVATKKEVKEEPEENSTSEAVEKESETEEEIESKEESEPEPEPESEPESEQKPTYETIHHTRGALTVDGSTGDKVQTDAGTFTVEASLKNIQTLQSGPVQV</sequence>
<feature type="compositionally biased region" description="Basic and acidic residues" evidence="1">
    <location>
        <begin position="136"/>
        <end position="146"/>
    </location>
</feature>
<feature type="compositionally biased region" description="Basic and acidic residues" evidence="1">
    <location>
        <begin position="59"/>
        <end position="73"/>
    </location>
</feature>
<feature type="compositionally biased region" description="Polar residues" evidence="1">
    <location>
        <begin position="29"/>
        <end position="39"/>
    </location>
</feature>
<protein>
    <recommendedName>
        <fullName evidence="5">Lipoprotein</fullName>
    </recommendedName>
</protein>
<feature type="region of interest" description="Disordered" evidence="1">
    <location>
        <begin position="29"/>
        <end position="165"/>
    </location>
</feature>
<evidence type="ECO:0000256" key="2">
    <source>
        <dbReference type="SAM" id="SignalP"/>
    </source>
</evidence>
<evidence type="ECO:0008006" key="5">
    <source>
        <dbReference type="Google" id="ProtNLM"/>
    </source>
</evidence>
<evidence type="ECO:0000256" key="1">
    <source>
        <dbReference type="SAM" id="MobiDB-lite"/>
    </source>
</evidence>
<feature type="compositionally biased region" description="Acidic residues" evidence="1">
    <location>
        <begin position="112"/>
        <end position="135"/>
    </location>
</feature>
<keyword evidence="4" id="KW-1185">Reference proteome</keyword>
<accession>A0ABU9VH64</accession>
<evidence type="ECO:0000313" key="4">
    <source>
        <dbReference type="Proteomes" id="UP001418796"/>
    </source>
</evidence>
<name>A0ABU9VH64_9BACI</name>
<dbReference type="EMBL" id="JBCITK010000001">
    <property type="protein sequence ID" value="MEN0642947.1"/>
    <property type="molecule type" value="Genomic_DNA"/>
</dbReference>
<organism evidence="3 4">
    <name type="scientific">Alkalicoccobacillus gibsonii</name>
    <dbReference type="NCBI Taxonomy" id="79881"/>
    <lineage>
        <taxon>Bacteria</taxon>
        <taxon>Bacillati</taxon>
        <taxon>Bacillota</taxon>
        <taxon>Bacilli</taxon>
        <taxon>Bacillales</taxon>
        <taxon>Bacillaceae</taxon>
        <taxon>Alkalicoccobacillus</taxon>
    </lineage>
</organism>
<reference evidence="3 4" key="1">
    <citation type="submission" date="2024-03" db="EMBL/GenBank/DDBJ databases">
        <title>Bacilli Hybrid Assemblies.</title>
        <authorList>
            <person name="Kovac J."/>
        </authorList>
    </citation>
    <scope>NUCLEOTIDE SEQUENCE [LARGE SCALE GENOMIC DNA]</scope>
    <source>
        <strain evidence="3 4">FSL R7-0666</strain>
    </source>
</reference>
<feature type="compositionally biased region" description="Acidic residues" evidence="1">
    <location>
        <begin position="46"/>
        <end position="58"/>
    </location>
</feature>
<feature type="signal peptide" evidence="2">
    <location>
        <begin position="1"/>
        <end position="23"/>
    </location>
</feature>